<sequence>MDDGKVMWKRWKYGKRLFRQNSLKDENDIHGEYWCCESFDMPALSGTRSYEPRDVNRLLQERNKNKPSRKSVHAIRCSHCLYEDEYRSICTFLAHQNQTPLPAMIFMIEWSMTKTPT</sequence>
<dbReference type="AlphaFoldDB" id="A0A085LW60"/>
<keyword evidence="3" id="KW-1185">Reference proteome</keyword>
<gene>
    <name evidence="1" type="ORF">M513_09928</name>
    <name evidence="2" type="ORF">M514_09928</name>
</gene>
<reference evidence="1 3" key="1">
    <citation type="journal article" date="2014" name="Nat. Genet.">
        <title>Genome and transcriptome of the porcine whipworm Trichuris suis.</title>
        <authorList>
            <person name="Jex A.R."/>
            <person name="Nejsum P."/>
            <person name="Schwarz E.M."/>
            <person name="Hu L."/>
            <person name="Young N.D."/>
            <person name="Hall R.S."/>
            <person name="Korhonen P.K."/>
            <person name="Liao S."/>
            <person name="Thamsborg S."/>
            <person name="Xia J."/>
            <person name="Xu P."/>
            <person name="Wang S."/>
            <person name="Scheerlinck J.P."/>
            <person name="Hofmann A."/>
            <person name="Sternberg P.W."/>
            <person name="Wang J."/>
            <person name="Gasser R.B."/>
        </authorList>
    </citation>
    <scope>NUCLEOTIDE SEQUENCE [LARGE SCALE GENOMIC DNA]</scope>
    <source>
        <strain evidence="2">DCEP-RM93F</strain>
        <strain evidence="1">DCEP-RM93M</strain>
    </source>
</reference>
<dbReference type="Proteomes" id="UP000030758">
    <property type="component" value="Unassembled WGS sequence"/>
</dbReference>
<dbReference type="EMBL" id="KL363276">
    <property type="protein sequence ID" value="KFD49206.1"/>
    <property type="molecule type" value="Genomic_DNA"/>
</dbReference>
<evidence type="ECO:0000313" key="2">
    <source>
        <dbReference type="EMBL" id="KFD64317.1"/>
    </source>
</evidence>
<name>A0A085LW60_9BILA</name>
<accession>A0A085LW60</accession>
<evidence type="ECO:0000313" key="1">
    <source>
        <dbReference type="EMBL" id="KFD49206.1"/>
    </source>
</evidence>
<evidence type="ECO:0000313" key="3">
    <source>
        <dbReference type="Proteomes" id="UP000030764"/>
    </source>
</evidence>
<dbReference type="Proteomes" id="UP000030764">
    <property type="component" value="Unassembled WGS sequence"/>
</dbReference>
<organism evidence="1 3">
    <name type="scientific">Trichuris suis</name>
    <name type="common">pig whipworm</name>
    <dbReference type="NCBI Taxonomy" id="68888"/>
    <lineage>
        <taxon>Eukaryota</taxon>
        <taxon>Metazoa</taxon>
        <taxon>Ecdysozoa</taxon>
        <taxon>Nematoda</taxon>
        <taxon>Enoplea</taxon>
        <taxon>Dorylaimia</taxon>
        <taxon>Trichinellida</taxon>
        <taxon>Trichuridae</taxon>
        <taxon>Trichuris</taxon>
    </lineage>
</organism>
<protein>
    <submittedName>
        <fullName evidence="1">Uncharacterized protein</fullName>
    </submittedName>
</protein>
<dbReference type="EMBL" id="KL367557">
    <property type="protein sequence ID" value="KFD64317.1"/>
    <property type="molecule type" value="Genomic_DNA"/>
</dbReference>
<proteinExistence type="predicted"/>